<accession>A0A2P6PYL8</accession>
<dbReference type="AlphaFoldDB" id="A0A2P6PYL8"/>
<comment type="caution">
    <text evidence="1">The sequence shown here is derived from an EMBL/GenBank/DDBJ whole genome shotgun (WGS) entry which is preliminary data.</text>
</comment>
<dbReference type="EMBL" id="PDCK01000044">
    <property type="protein sequence ID" value="PRQ27038.1"/>
    <property type="molecule type" value="Genomic_DNA"/>
</dbReference>
<dbReference type="Gramene" id="PRQ27038">
    <property type="protein sequence ID" value="PRQ27038"/>
    <property type="gene ID" value="RchiOBHm_Chr6g0301071"/>
</dbReference>
<gene>
    <name evidence="1" type="ORF">RchiOBHm_Chr6g0301071</name>
</gene>
<name>A0A2P6PYL8_ROSCH</name>
<proteinExistence type="predicted"/>
<dbReference type="Proteomes" id="UP000238479">
    <property type="component" value="Chromosome 6"/>
</dbReference>
<evidence type="ECO:0000313" key="1">
    <source>
        <dbReference type="EMBL" id="PRQ27038.1"/>
    </source>
</evidence>
<reference evidence="1 2" key="1">
    <citation type="journal article" date="2018" name="Nat. Genet.">
        <title>The Rosa genome provides new insights in the design of modern roses.</title>
        <authorList>
            <person name="Bendahmane M."/>
        </authorList>
    </citation>
    <scope>NUCLEOTIDE SEQUENCE [LARGE SCALE GENOMIC DNA]</scope>
    <source>
        <strain evidence="2">cv. Old Blush</strain>
    </source>
</reference>
<organism evidence="1 2">
    <name type="scientific">Rosa chinensis</name>
    <name type="common">China rose</name>
    <dbReference type="NCBI Taxonomy" id="74649"/>
    <lineage>
        <taxon>Eukaryota</taxon>
        <taxon>Viridiplantae</taxon>
        <taxon>Streptophyta</taxon>
        <taxon>Embryophyta</taxon>
        <taxon>Tracheophyta</taxon>
        <taxon>Spermatophyta</taxon>
        <taxon>Magnoliopsida</taxon>
        <taxon>eudicotyledons</taxon>
        <taxon>Gunneridae</taxon>
        <taxon>Pentapetalae</taxon>
        <taxon>rosids</taxon>
        <taxon>fabids</taxon>
        <taxon>Rosales</taxon>
        <taxon>Rosaceae</taxon>
        <taxon>Rosoideae</taxon>
        <taxon>Rosoideae incertae sedis</taxon>
        <taxon>Rosa</taxon>
    </lineage>
</organism>
<sequence length="94" mass="10934">MIQNLVWTRKCPKSYSNWGIMQIANARTVSCLLHWIKKCLLTKVLLKERVGTNLHQGELLVLLCCQRNGVLLQVLNRTRVFELQESPQRFLVPC</sequence>
<protein>
    <submittedName>
        <fullName evidence="1">Uncharacterized protein</fullName>
    </submittedName>
</protein>
<evidence type="ECO:0000313" key="2">
    <source>
        <dbReference type="Proteomes" id="UP000238479"/>
    </source>
</evidence>
<keyword evidence="2" id="KW-1185">Reference proteome</keyword>